<feature type="transmembrane region" description="Helical" evidence="7">
    <location>
        <begin position="274"/>
        <end position="296"/>
    </location>
</feature>
<dbReference type="eggNOG" id="COG0463">
    <property type="taxonomic scope" value="Bacteria"/>
</dbReference>
<evidence type="ECO:0000256" key="6">
    <source>
        <dbReference type="ARBA" id="ARBA00023136"/>
    </source>
</evidence>
<comment type="subcellular location">
    <subcellularLocation>
        <location evidence="1">Membrane</location>
        <topology evidence="1">Multi-pass membrane protein</topology>
    </subcellularLocation>
</comment>
<evidence type="ECO:0000256" key="3">
    <source>
        <dbReference type="ARBA" id="ARBA00022679"/>
    </source>
</evidence>
<evidence type="ECO:0000256" key="1">
    <source>
        <dbReference type="ARBA" id="ARBA00004141"/>
    </source>
</evidence>
<proteinExistence type="predicted"/>
<dbReference type="AlphaFoldDB" id="G0J1L6"/>
<keyword evidence="4 7" id="KW-0812">Transmembrane</keyword>
<dbReference type="HOGENOM" id="CLU_033536_0_0_10"/>
<accession>G0J1L6</accession>
<keyword evidence="10" id="KW-1185">Reference proteome</keyword>
<dbReference type="KEGG" id="cmr:Cycma_3699"/>
<sequence length="315" mass="35758">MNNQVMTSKPSIFLSVVIPVFQSEAGLEELIDRLKRALSAISSEIELILVDDGSKDRSWDIIRKAANKDDFINGLRFSRNFGQHQAIFAGLELAQGEWIVVMDADLQDLPEEIPMMLTKAQLGYDAVLARRMDKKATWFSKVLTIIYYKFFYFMSGINQDPSIGNFGVYNKKVIQEVLQMKETNWYFPTMVHWVGFKQSTLNVKHGASSNQHSNYFFKSKFHLGLNTLLAFSDKPLRLTIKLGLIIALIGFLFALVTLIRYFSGTIVVPGYASIIISLWILFGLLLTTIGIVGLYVGKTFEGVKNRPRYIVDQKT</sequence>
<keyword evidence="3 9" id="KW-0808">Transferase</keyword>
<keyword evidence="6 7" id="KW-0472">Membrane</keyword>
<feature type="domain" description="Glycosyltransferase 2-like" evidence="8">
    <location>
        <begin position="15"/>
        <end position="176"/>
    </location>
</feature>
<organism evidence="9 10">
    <name type="scientific">Cyclobacterium marinum (strain ATCC 25205 / DSM 745 / LMG 13164 / NCIMB 1802)</name>
    <name type="common">Flectobacillus marinus</name>
    <dbReference type="NCBI Taxonomy" id="880070"/>
    <lineage>
        <taxon>Bacteria</taxon>
        <taxon>Pseudomonadati</taxon>
        <taxon>Bacteroidota</taxon>
        <taxon>Cytophagia</taxon>
        <taxon>Cytophagales</taxon>
        <taxon>Cyclobacteriaceae</taxon>
        <taxon>Cyclobacterium</taxon>
    </lineage>
</organism>
<dbReference type="SUPFAM" id="SSF53448">
    <property type="entry name" value="Nucleotide-diphospho-sugar transferases"/>
    <property type="match status" value="1"/>
</dbReference>
<dbReference type="CDD" id="cd04187">
    <property type="entry name" value="DPM1_like_bac"/>
    <property type="match status" value="1"/>
</dbReference>
<evidence type="ECO:0000313" key="9">
    <source>
        <dbReference type="EMBL" id="AEL27411.1"/>
    </source>
</evidence>
<gene>
    <name evidence="9" type="ordered locus">Cycma_3699</name>
</gene>
<evidence type="ECO:0000256" key="2">
    <source>
        <dbReference type="ARBA" id="ARBA00022676"/>
    </source>
</evidence>
<evidence type="ECO:0000313" key="10">
    <source>
        <dbReference type="Proteomes" id="UP000001635"/>
    </source>
</evidence>
<dbReference type="Proteomes" id="UP000001635">
    <property type="component" value="Chromosome"/>
</dbReference>
<name>G0J1L6_CYCMS</name>
<evidence type="ECO:0000256" key="5">
    <source>
        <dbReference type="ARBA" id="ARBA00022989"/>
    </source>
</evidence>
<dbReference type="GO" id="GO:0005886">
    <property type="term" value="C:plasma membrane"/>
    <property type="evidence" value="ECO:0007669"/>
    <property type="project" value="TreeGrafter"/>
</dbReference>
<dbReference type="Gene3D" id="3.90.550.10">
    <property type="entry name" value="Spore Coat Polysaccharide Biosynthesis Protein SpsA, Chain A"/>
    <property type="match status" value="1"/>
</dbReference>
<evidence type="ECO:0000256" key="7">
    <source>
        <dbReference type="SAM" id="Phobius"/>
    </source>
</evidence>
<dbReference type="Pfam" id="PF00535">
    <property type="entry name" value="Glycos_transf_2"/>
    <property type="match status" value="1"/>
</dbReference>
<dbReference type="GO" id="GO:0016757">
    <property type="term" value="F:glycosyltransferase activity"/>
    <property type="evidence" value="ECO:0007669"/>
    <property type="project" value="UniProtKB-KW"/>
</dbReference>
<evidence type="ECO:0000256" key="4">
    <source>
        <dbReference type="ARBA" id="ARBA00022692"/>
    </source>
</evidence>
<dbReference type="PANTHER" id="PTHR48090:SF1">
    <property type="entry name" value="PROPHAGE BACTOPRENOL GLUCOSYL TRANSFERASE HOMOLOG"/>
    <property type="match status" value="1"/>
</dbReference>
<keyword evidence="2" id="KW-0328">Glycosyltransferase</keyword>
<dbReference type="STRING" id="880070.Cycma_3699"/>
<protein>
    <submittedName>
        <fullName evidence="9">Glycosyl transferase family 2</fullName>
    </submittedName>
</protein>
<feature type="transmembrane region" description="Helical" evidence="7">
    <location>
        <begin position="242"/>
        <end position="262"/>
    </location>
</feature>
<dbReference type="InterPro" id="IPR001173">
    <property type="entry name" value="Glyco_trans_2-like"/>
</dbReference>
<evidence type="ECO:0000259" key="8">
    <source>
        <dbReference type="Pfam" id="PF00535"/>
    </source>
</evidence>
<dbReference type="EMBL" id="CP002955">
    <property type="protein sequence ID" value="AEL27411.1"/>
    <property type="molecule type" value="Genomic_DNA"/>
</dbReference>
<keyword evidence="5 7" id="KW-1133">Transmembrane helix</keyword>
<reference evidence="10" key="1">
    <citation type="submission" date="2011-07" db="EMBL/GenBank/DDBJ databases">
        <title>The complete genome of Cyclobacterium marinum DSM 745.</title>
        <authorList>
            <person name="Lucas S."/>
            <person name="Han J."/>
            <person name="Lapidus A."/>
            <person name="Bruce D."/>
            <person name="Goodwin L."/>
            <person name="Pitluck S."/>
            <person name="Peters L."/>
            <person name="Kyrpides N."/>
            <person name="Mavromatis K."/>
            <person name="Ivanova N."/>
            <person name="Ovchinnikova G."/>
            <person name="Chertkov O."/>
            <person name="Detter J.C."/>
            <person name="Tapia R."/>
            <person name="Han C."/>
            <person name="Land M."/>
            <person name="Hauser L."/>
            <person name="Markowitz V."/>
            <person name="Cheng J.-F."/>
            <person name="Hugenholtz P."/>
            <person name="Woyke T."/>
            <person name="Wu D."/>
            <person name="Tindall B."/>
            <person name="Schuetze A."/>
            <person name="Brambilla E."/>
            <person name="Klenk H.-P."/>
            <person name="Eisen J.A."/>
        </authorList>
    </citation>
    <scope>NUCLEOTIDE SEQUENCE [LARGE SCALE GENOMIC DNA]</scope>
    <source>
        <strain evidence="10">ATCC 25205 / DSM 745 / LMG 13164 / NCIMB 1802</strain>
    </source>
</reference>
<dbReference type="InterPro" id="IPR029044">
    <property type="entry name" value="Nucleotide-diphossugar_trans"/>
</dbReference>
<dbReference type="PANTHER" id="PTHR48090">
    <property type="entry name" value="UNDECAPRENYL-PHOSPHATE 4-DEOXY-4-FORMAMIDO-L-ARABINOSE TRANSFERASE-RELATED"/>
    <property type="match status" value="1"/>
</dbReference>
<dbReference type="InterPro" id="IPR050256">
    <property type="entry name" value="Glycosyltransferase_2"/>
</dbReference>